<evidence type="ECO:0000256" key="2">
    <source>
        <dbReference type="SAM" id="MobiDB-lite"/>
    </source>
</evidence>
<keyword evidence="1" id="KW-0863">Zinc-finger</keyword>
<dbReference type="SMART" id="SM00343">
    <property type="entry name" value="ZnF_C2HC"/>
    <property type="match status" value="1"/>
</dbReference>
<reference evidence="4 5" key="1">
    <citation type="submission" date="2018-09" db="EMBL/GenBank/DDBJ databases">
        <title>Genomic investigation of the strawberry pathogen Phytophthora fragariae indicates pathogenicity is determined by transcriptional variation in three key races.</title>
        <authorList>
            <person name="Adams T.M."/>
            <person name="Armitage A.D."/>
            <person name="Sobczyk M.K."/>
            <person name="Bates H.J."/>
            <person name="Dunwell J.M."/>
            <person name="Nellist C.F."/>
            <person name="Harrison R.J."/>
        </authorList>
    </citation>
    <scope>NUCLEOTIDE SEQUENCE [LARGE SCALE GENOMIC DNA]</scope>
    <source>
        <strain evidence="4 5">SCRP324</strain>
    </source>
</reference>
<dbReference type="SUPFAM" id="SSF57756">
    <property type="entry name" value="Retrovirus zinc finger-like domains"/>
    <property type="match status" value="1"/>
</dbReference>
<feature type="region of interest" description="Disordered" evidence="2">
    <location>
        <begin position="1"/>
        <end position="75"/>
    </location>
</feature>
<name>A0A6A3H4P9_9STRA</name>
<feature type="domain" description="CCHC-type" evidence="3">
    <location>
        <begin position="598"/>
        <end position="614"/>
    </location>
</feature>
<gene>
    <name evidence="4" type="ORF">PR002_g28935</name>
</gene>
<dbReference type="InterPro" id="IPR036875">
    <property type="entry name" value="Znf_CCHC_sf"/>
</dbReference>
<proteinExistence type="predicted"/>
<dbReference type="GO" id="GO:0008270">
    <property type="term" value="F:zinc ion binding"/>
    <property type="evidence" value="ECO:0007669"/>
    <property type="project" value="UniProtKB-KW"/>
</dbReference>
<feature type="compositionally biased region" description="Basic residues" evidence="2">
    <location>
        <begin position="558"/>
        <end position="571"/>
    </location>
</feature>
<sequence>MARTKTVVRSVLGEVAADSNPRTSPKPTEEETKTEERPPGEESSSTAPGRARQGEQEAGPAAASTSEGGDPGQAVNMSVEPVATLTTVIQQLLTTVNRLEVRIGRLETAPTTEAVAPLAARAGTTATTMTTEPVTQSAATTGTSAAPATSTQAATQVSTTAVEPSATGQQRNEPAASMATARRPPRGSSIIGGGPGDDEPSSSDSSDWSSTDDSEIGTRRRRRGRRHRRRRGMAAPRQRRHRKNAKDLELTPYKPSPTVSVSTWIAKVDLAVEGARISGRGNWKDEELYFIVGNKLQDNAAGWWVQMDQELPSTEKTWTRLKAALMRRYGERPDQAMAEWRVYQRMMYPGETFADFAAGLRDLTGQNHVSERTLLAQFYRNLDKTTRMLVKQDPVPTTLEQAVDKATAIDDPIDNVAQGMLNIGQAWATAPNAFTVPMSGTMGSVAIVPGVGIGAGMTADTLAAQMGAESTEVAFFTNPQGVYNKYTGTWDVPDGRFWNGRYWQPTKKHQPKKTQHDGRSDGKRSSGGAERKAKVRMVLADGESSDDSTESAKPPSTQRKKQKTSARRTKAAVRVAKMEPQPPSTTARTNQWPAEGTKCYACGGIGHFASECTDPEAKARNDAYLASRMATQGASSENADRA</sequence>
<evidence type="ECO:0000256" key="1">
    <source>
        <dbReference type="PROSITE-ProRule" id="PRU00047"/>
    </source>
</evidence>
<accession>A0A6A3H4P9</accession>
<feature type="compositionally biased region" description="Basic and acidic residues" evidence="2">
    <location>
        <begin position="27"/>
        <end position="40"/>
    </location>
</feature>
<dbReference type="Pfam" id="PF00098">
    <property type="entry name" value="zf-CCHC"/>
    <property type="match status" value="1"/>
</dbReference>
<feature type="compositionally biased region" description="Basic residues" evidence="2">
    <location>
        <begin position="219"/>
        <end position="244"/>
    </location>
</feature>
<dbReference type="EMBL" id="QXFU01005387">
    <property type="protein sequence ID" value="KAE8964576.1"/>
    <property type="molecule type" value="Genomic_DNA"/>
</dbReference>
<feature type="compositionally biased region" description="Basic and acidic residues" evidence="2">
    <location>
        <begin position="514"/>
        <end position="532"/>
    </location>
</feature>
<organism evidence="4 5">
    <name type="scientific">Phytophthora rubi</name>
    <dbReference type="NCBI Taxonomy" id="129364"/>
    <lineage>
        <taxon>Eukaryota</taxon>
        <taxon>Sar</taxon>
        <taxon>Stramenopiles</taxon>
        <taxon>Oomycota</taxon>
        <taxon>Peronosporomycetes</taxon>
        <taxon>Peronosporales</taxon>
        <taxon>Peronosporaceae</taxon>
        <taxon>Phytophthora</taxon>
    </lineage>
</organism>
<dbReference type="OrthoDB" id="18186at2759"/>
<dbReference type="InterPro" id="IPR001878">
    <property type="entry name" value="Znf_CCHC"/>
</dbReference>
<evidence type="ECO:0000259" key="3">
    <source>
        <dbReference type="PROSITE" id="PS50158"/>
    </source>
</evidence>
<keyword evidence="1" id="KW-0862">Zinc</keyword>
<dbReference type="GO" id="GO:0003676">
    <property type="term" value="F:nucleic acid binding"/>
    <property type="evidence" value="ECO:0007669"/>
    <property type="project" value="InterPro"/>
</dbReference>
<dbReference type="Pfam" id="PF03732">
    <property type="entry name" value="Retrotrans_gag"/>
    <property type="match status" value="1"/>
</dbReference>
<comment type="caution">
    <text evidence="4">The sequence shown here is derived from an EMBL/GenBank/DDBJ whole genome shotgun (WGS) entry which is preliminary data.</text>
</comment>
<dbReference type="AlphaFoldDB" id="A0A6A3H4P9"/>
<protein>
    <recommendedName>
        <fullName evidence="3">CCHC-type domain-containing protein</fullName>
    </recommendedName>
</protein>
<evidence type="ECO:0000313" key="5">
    <source>
        <dbReference type="Proteomes" id="UP000435112"/>
    </source>
</evidence>
<keyword evidence="1" id="KW-0479">Metal-binding</keyword>
<dbReference type="InterPro" id="IPR005162">
    <property type="entry name" value="Retrotrans_gag_dom"/>
</dbReference>
<dbReference type="PROSITE" id="PS50158">
    <property type="entry name" value="ZF_CCHC"/>
    <property type="match status" value="1"/>
</dbReference>
<dbReference type="Gene3D" id="4.10.60.10">
    <property type="entry name" value="Zinc finger, CCHC-type"/>
    <property type="match status" value="1"/>
</dbReference>
<feature type="region of interest" description="Disordered" evidence="2">
    <location>
        <begin position="117"/>
        <end position="254"/>
    </location>
</feature>
<feature type="region of interest" description="Disordered" evidence="2">
    <location>
        <begin position="501"/>
        <end position="591"/>
    </location>
</feature>
<evidence type="ECO:0000313" key="4">
    <source>
        <dbReference type="EMBL" id="KAE8964576.1"/>
    </source>
</evidence>
<dbReference type="Proteomes" id="UP000435112">
    <property type="component" value="Unassembled WGS sequence"/>
</dbReference>
<feature type="compositionally biased region" description="Low complexity" evidence="2">
    <location>
        <begin position="117"/>
        <end position="162"/>
    </location>
</feature>